<dbReference type="AlphaFoldDB" id="B8KVJ9"/>
<name>B8KVJ9_9GAMM</name>
<dbReference type="Pfam" id="PF01558">
    <property type="entry name" value="POR"/>
    <property type="match status" value="1"/>
</dbReference>
<organism evidence="4 5">
    <name type="scientific">Luminiphilus syltensis NOR5-1B</name>
    <dbReference type="NCBI Taxonomy" id="565045"/>
    <lineage>
        <taxon>Bacteria</taxon>
        <taxon>Pseudomonadati</taxon>
        <taxon>Pseudomonadota</taxon>
        <taxon>Gammaproteobacteria</taxon>
        <taxon>Cellvibrionales</taxon>
        <taxon>Halieaceae</taxon>
        <taxon>Luminiphilus</taxon>
    </lineage>
</organism>
<dbReference type="InterPro" id="IPR009014">
    <property type="entry name" value="Transketo_C/PFOR_II"/>
</dbReference>
<sequence length="626" mass="69226">MQPKASVNDFVIKFANVNGTGSASANGMFAKAIFRMGIPVSPRNIFPSNIQGMPTWYEVRVSEYGYLGRRGGTDIMVCVNPQSMQRDVAEVDAGGYFIYDSTKPLDLRLVRKDIHYIGIPFTEICLREYTDARQRLLFKNVIYVGALAALLNIDFGILKDLVSEQFKGKEKLITPNVYALELGYQYASSNFDCPVPMHLEPGHSVGKHIGDFENILMDGNTAIALGAVYAGATVAAWYPITPSTSVIDAFDKYCRRLRIDPGTGKKNYAIVQAEDELSAMGMVIGACWNGARAFTATSGPGVSLMSEFLGLAYFAEVPAVLVDVQRAGPSTGMPTRTQQSDVLMAAYASHGDTKHVMLFPGTPAECFSMTLDAFDLAERLQTPVIIMSDLELGMNECMSPPLEFDDERRYDRGKVLDADALDDMTERWGRYLDVDGDGIPYRTYPGAHPSKGSYFTRGSSKDEYAAYTEDGAAYVRNMDRLLKKFETAKSLVPPPKIKQADAETTMGAVFFGTTASPAYEATEILAKEGIHLDTMRIRSFPFNEDVEEFIETHDRVFIIEQNRDGQMRRLMLNETKVHMKDKLVAILEYDGLPITALKIASMIRNYVLGGNITPIHGLETTEDVAS</sequence>
<dbReference type="eggNOG" id="COG0674">
    <property type="taxonomic scope" value="Bacteria"/>
</dbReference>
<dbReference type="Gene3D" id="3.40.50.920">
    <property type="match status" value="1"/>
</dbReference>
<dbReference type="InterPro" id="IPR019752">
    <property type="entry name" value="Pyrv/ketoisovalerate_OxRed_cat"/>
</dbReference>
<evidence type="ECO:0000256" key="1">
    <source>
        <dbReference type="ARBA" id="ARBA00023002"/>
    </source>
</evidence>
<dbReference type="CDD" id="cd07034">
    <property type="entry name" value="TPP_PYR_PFOR_IOR-alpha_like"/>
    <property type="match status" value="1"/>
</dbReference>
<dbReference type="SUPFAM" id="SSF52518">
    <property type="entry name" value="Thiamin diphosphate-binding fold (THDP-binding)"/>
    <property type="match status" value="1"/>
</dbReference>
<dbReference type="EC" id="1.2.1.52" evidence="4"/>
<dbReference type="PANTHER" id="PTHR32154:SF29">
    <property type="entry name" value="BLR6743 PROTEIN"/>
    <property type="match status" value="1"/>
</dbReference>
<feature type="domain" description="Pyruvate flavodoxin/ferredoxin oxidoreductase pyrimidine binding" evidence="3">
    <location>
        <begin position="226"/>
        <end position="396"/>
    </location>
</feature>
<feature type="domain" description="Pyruvate/ketoisovalerate oxidoreductase catalytic" evidence="2">
    <location>
        <begin position="19"/>
        <end position="185"/>
    </location>
</feature>
<dbReference type="EMBL" id="DS999411">
    <property type="protein sequence ID" value="EED35698.1"/>
    <property type="molecule type" value="Genomic_DNA"/>
</dbReference>
<dbReference type="InterPro" id="IPR022367">
    <property type="entry name" value="2-oxoacid/accept_OxRdtase_asu"/>
</dbReference>
<dbReference type="STRING" id="565045.NOR51B_1645"/>
<dbReference type="InterPro" id="IPR002880">
    <property type="entry name" value="Pyrv_Fd/Flavodoxin_OxRdtase_N"/>
</dbReference>
<dbReference type="HOGENOM" id="CLU_017038_1_0_6"/>
<protein>
    <submittedName>
        <fullName evidence="4">2-ketoglutarate: nadp oxidoreductase,alpha subunit</fullName>
        <ecNumber evidence="4">1.2.1.52</ecNumber>
    </submittedName>
</protein>
<dbReference type="eggNOG" id="COG1014">
    <property type="taxonomic scope" value="Bacteria"/>
</dbReference>
<evidence type="ECO:0000259" key="3">
    <source>
        <dbReference type="Pfam" id="PF01855"/>
    </source>
</evidence>
<dbReference type="InterPro" id="IPR002869">
    <property type="entry name" value="Pyrv_flavodox_OxRed_cen"/>
</dbReference>
<proteinExistence type="predicted"/>
<dbReference type="Gene3D" id="3.40.50.970">
    <property type="match status" value="1"/>
</dbReference>
<dbReference type="OrthoDB" id="9794954at2"/>
<dbReference type="GO" id="GO:0016903">
    <property type="term" value="F:oxidoreductase activity, acting on the aldehyde or oxo group of donors"/>
    <property type="evidence" value="ECO:0007669"/>
    <property type="project" value="InterPro"/>
</dbReference>
<reference evidence="5" key="1">
    <citation type="journal article" date="2013" name="BMC Microbiol.">
        <title>Taxonomy and evolution of bacteriochlorophyll a-containing members of the OM60/NOR5 clade of marine gammaproteobacteria: description of Luminiphilus syltensis gen. nov., sp. nov., reclassification of Haliea rubra as Pseudohaliea rubra gen. nov., comb. nov., and emendation of Chromatocurvus halotolerans.</title>
        <authorList>
            <person name="Spring S."/>
            <person name="Riedel T."/>
            <person name="Sproer C."/>
            <person name="Yan S."/>
            <person name="Harder J."/>
            <person name="Fuchs B.M."/>
        </authorList>
    </citation>
    <scope>NUCLEOTIDE SEQUENCE [LARGE SCALE GENOMIC DNA]</scope>
    <source>
        <strain evidence="5">NOR51-B</strain>
    </source>
</reference>
<dbReference type="InterPro" id="IPR029061">
    <property type="entry name" value="THDP-binding"/>
</dbReference>
<dbReference type="Proteomes" id="UP000004699">
    <property type="component" value="Unassembled WGS sequence"/>
</dbReference>
<dbReference type="NCBIfam" id="TIGR03710">
    <property type="entry name" value="OAFO_sf"/>
    <property type="match status" value="1"/>
</dbReference>
<evidence type="ECO:0000259" key="2">
    <source>
        <dbReference type="Pfam" id="PF01558"/>
    </source>
</evidence>
<keyword evidence="5" id="KW-1185">Reference proteome</keyword>
<dbReference type="Pfam" id="PF01855">
    <property type="entry name" value="POR_N"/>
    <property type="match status" value="1"/>
</dbReference>
<dbReference type="PANTHER" id="PTHR32154">
    <property type="entry name" value="PYRUVATE-FLAVODOXIN OXIDOREDUCTASE-RELATED"/>
    <property type="match status" value="1"/>
</dbReference>
<dbReference type="InterPro" id="IPR050722">
    <property type="entry name" value="Pyruvate:ferred/Flavod_OxRd"/>
</dbReference>
<keyword evidence="1 4" id="KW-0560">Oxidoreductase</keyword>
<accession>B8KVJ9</accession>
<evidence type="ECO:0000313" key="5">
    <source>
        <dbReference type="Proteomes" id="UP000004699"/>
    </source>
</evidence>
<dbReference type="RefSeq" id="WP_009020444.1">
    <property type="nucleotide sequence ID" value="NZ_DS999411.1"/>
</dbReference>
<dbReference type="GO" id="GO:0006979">
    <property type="term" value="P:response to oxidative stress"/>
    <property type="evidence" value="ECO:0007669"/>
    <property type="project" value="TreeGrafter"/>
</dbReference>
<dbReference type="FunFam" id="3.40.50.970:FF:000022">
    <property type="entry name" value="2-oxoglutarate ferredoxin oxidoreductase alpha subunit"/>
    <property type="match status" value="1"/>
</dbReference>
<gene>
    <name evidence="4" type="primary">korA</name>
    <name evidence="4" type="ORF">NOR51B_1645</name>
</gene>
<evidence type="ECO:0000313" key="4">
    <source>
        <dbReference type="EMBL" id="EED35698.1"/>
    </source>
</evidence>
<dbReference type="SUPFAM" id="SSF52922">
    <property type="entry name" value="TK C-terminal domain-like"/>
    <property type="match status" value="1"/>
</dbReference>
<dbReference type="SUPFAM" id="SSF53323">
    <property type="entry name" value="Pyruvate-ferredoxin oxidoreductase, PFOR, domain III"/>
    <property type="match status" value="1"/>
</dbReference>
<dbReference type="Gene3D" id="3.40.920.10">
    <property type="entry name" value="Pyruvate-ferredoxin oxidoreductase, PFOR, domain III"/>
    <property type="match status" value="1"/>
</dbReference>